<evidence type="ECO:0000313" key="2">
    <source>
        <dbReference type="Proteomes" id="UP000077407"/>
    </source>
</evidence>
<dbReference type="Proteomes" id="UP000077407">
    <property type="component" value="Unassembled WGS sequence"/>
</dbReference>
<dbReference type="PATRIC" id="fig|1538.10.peg.1348"/>
<comment type="caution">
    <text evidence="1">The sequence shown here is derived from an EMBL/GenBank/DDBJ whole genome shotgun (WGS) entry which is preliminary data.</text>
</comment>
<dbReference type="RefSeq" id="WP_063554437.1">
    <property type="nucleotide sequence ID" value="NZ_LITT01000007.1"/>
</dbReference>
<gene>
    <name evidence="1" type="ORF">WY13_00849</name>
</gene>
<dbReference type="EMBL" id="LITT01000007">
    <property type="protein sequence ID" value="OAA91284.1"/>
    <property type="molecule type" value="Genomic_DNA"/>
</dbReference>
<dbReference type="AlphaFoldDB" id="A0A170NKU5"/>
<accession>A0A170NKU5</accession>
<reference evidence="1 2" key="1">
    <citation type="journal article" date="2015" name="Biotechnol. Bioeng.">
        <title>Genome sequence and phenotypic characterization of Caulobacter segnis.</title>
        <authorList>
            <person name="Patel S."/>
            <person name="Fletcher B."/>
            <person name="Scott D.C."/>
            <person name="Ely B."/>
        </authorList>
    </citation>
    <scope>NUCLEOTIDE SEQUENCE [LARGE SCALE GENOMIC DNA]</scope>
    <source>
        <strain evidence="1 2">ERI-2</strain>
    </source>
</reference>
<name>A0A170NKU5_9CLOT</name>
<dbReference type="OrthoDB" id="274805at2"/>
<evidence type="ECO:0008006" key="3">
    <source>
        <dbReference type="Google" id="ProtNLM"/>
    </source>
</evidence>
<dbReference type="Gene3D" id="3.90.175.10">
    <property type="entry name" value="Diphtheria Toxin, domain 1"/>
    <property type="match status" value="1"/>
</dbReference>
<sequence>MNNGKRVFIGYHGTETEKAKSILKSRSFNTSHGEEEWLGIGVYFFQDDMKQAINFCTKARKYKNWSVLKATISAERVIDLIDINTFDKFQAYATELKSRFLKLKNGKKRQLMNSVILDVMYKLNPYDVVRAAFPIPKVGYAPRTNIQPMEIQLSVRNRNCIDRYSIKEVENDGCK</sequence>
<proteinExistence type="predicted"/>
<dbReference type="SUPFAM" id="SSF56399">
    <property type="entry name" value="ADP-ribosylation"/>
    <property type="match status" value="1"/>
</dbReference>
<evidence type="ECO:0000313" key="1">
    <source>
        <dbReference type="EMBL" id="OAA91284.1"/>
    </source>
</evidence>
<protein>
    <recommendedName>
        <fullName evidence="3">DUF3990 domain-containing protein</fullName>
    </recommendedName>
</protein>
<organism evidence="1 2">
    <name type="scientific">Clostridium ljungdahlii</name>
    <dbReference type="NCBI Taxonomy" id="1538"/>
    <lineage>
        <taxon>Bacteria</taxon>
        <taxon>Bacillati</taxon>
        <taxon>Bacillota</taxon>
        <taxon>Clostridia</taxon>
        <taxon>Eubacteriales</taxon>
        <taxon>Clostridiaceae</taxon>
        <taxon>Clostridium</taxon>
    </lineage>
</organism>